<evidence type="ECO:0000256" key="3">
    <source>
        <dbReference type="ARBA" id="ARBA00023004"/>
    </source>
</evidence>
<dbReference type="GO" id="GO:0006412">
    <property type="term" value="P:translation"/>
    <property type="evidence" value="ECO:0007669"/>
    <property type="project" value="InterPro"/>
</dbReference>
<keyword evidence="4" id="KW-0411">Iron-sulfur</keyword>
<dbReference type="Proteomes" id="UP000192907">
    <property type="component" value="Unassembled WGS sequence"/>
</dbReference>
<evidence type="ECO:0000256" key="1">
    <source>
        <dbReference type="ARBA" id="ARBA00022723"/>
    </source>
</evidence>
<protein>
    <submittedName>
        <fullName evidence="5">Small ribosomal subunit Rsm22</fullName>
    </submittedName>
</protein>
<dbReference type="GO" id="GO:0046872">
    <property type="term" value="F:metal ion binding"/>
    <property type="evidence" value="ECO:0007669"/>
    <property type="project" value="UniProtKB-KW"/>
</dbReference>
<dbReference type="Pfam" id="PF09243">
    <property type="entry name" value="Rsm22"/>
    <property type="match status" value="1"/>
</dbReference>
<dbReference type="OrthoDB" id="9799639at2"/>
<organism evidence="5 6">
    <name type="scientific">Pseudobacteriovorax antillogorgiicola</name>
    <dbReference type="NCBI Taxonomy" id="1513793"/>
    <lineage>
        <taxon>Bacteria</taxon>
        <taxon>Pseudomonadati</taxon>
        <taxon>Bdellovibrionota</taxon>
        <taxon>Oligoflexia</taxon>
        <taxon>Oligoflexales</taxon>
        <taxon>Pseudobacteriovoracaceae</taxon>
        <taxon>Pseudobacteriovorax</taxon>
    </lineage>
</organism>
<name>A0A1Y6CHJ2_9BACT</name>
<sequence>MVEINWQSLRDLRGKYVSQADSIRDYWADDQILSDYHETLGQRILWKWHSVLKLLQKEHGKLFRGPLRVKDFGCGTGVASLAFLEIFGTDAVASLKLFDRSPRAMSFARRTIQMSYPNVSLDKALGSPEDVDILLVSHVLTEMTESHLKELLLGIRRAKYVIWVEAGTHPVSDRLVRARDLLCDQFKVLAPCLHQKPCGMTTEENSSHWCHFFADVPQQVHHSAFWREFAKQLKVDLRSLPLSYVVLAAHDVCTLGDDIDQKRIIGRVREYKGYCRALLCDEAGVYEASIQKRNDKKRFKELCRGGFCLSL</sequence>
<evidence type="ECO:0000313" key="5">
    <source>
        <dbReference type="EMBL" id="SMF56281.1"/>
    </source>
</evidence>
<dbReference type="SUPFAM" id="SSF53335">
    <property type="entry name" value="S-adenosyl-L-methionine-dependent methyltransferases"/>
    <property type="match status" value="1"/>
</dbReference>
<evidence type="ECO:0000256" key="4">
    <source>
        <dbReference type="ARBA" id="ARBA00023014"/>
    </source>
</evidence>
<dbReference type="RefSeq" id="WP_132322461.1">
    <property type="nucleotide sequence ID" value="NZ_FWZT01000018.1"/>
</dbReference>
<gene>
    <name evidence="5" type="ORF">SAMN06296036_11811</name>
</gene>
<dbReference type="EMBL" id="FWZT01000018">
    <property type="protein sequence ID" value="SMF56281.1"/>
    <property type="molecule type" value="Genomic_DNA"/>
</dbReference>
<dbReference type="GO" id="GO:0051536">
    <property type="term" value="F:iron-sulfur cluster binding"/>
    <property type="evidence" value="ECO:0007669"/>
    <property type="project" value="UniProtKB-KW"/>
</dbReference>
<dbReference type="GO" id="GO:0008168">
    <property type="term" value="F:methyltransferase activity"/>
    <property type="evidence" value="ECO:0007669"/>
    <property type="project" value="InterPro"/>
</dbReference>
<keyword evidence="6" id="KW-1185">Reference proteome</keyword>
<dbReference type="AlphaFoldDB" id="A0A1Y6CHJ2"/>
<proteinExistence type="predicted"/>
<dbReference type="Gene3D" id="3.40.50.150">
    <property type="entry name" value="Vaccinia Virus protein VP39"/>
    <property type="match status" value="1"/>
</dbReference>
<evidence type="ECO:0000313" key="6">
    <source>
        <dbReference type="Proteomes" id="UP000192907"/>
    </source>
</evidence>
<dbReference type="InterPro" id="IPR029063">
    <property type="entry name" value="SAM-dependent_MTases_sf"/>
</dbReference>
<dbReference type="STRING" id="1513793.SAMN06296036_11811"/>
<dbReference type="InterPro" id="IPR015324">
    <property type="entry name" value="Ribosomal_Rsm22-like"/>
</dbReference>
<evidence type="ECO:0000256" key="2">
    <source>
        <dbReference type="ARBA" id="ARBA00022946"/>
    </source>
</evidence>
<reference evidence="6" key="1">
    <citation type="submission" date="2017-04" db="EMBL/GenBank/DDBJ databases">
        <authorList>
            <person name="Varghese N."/>
            <person name="Submissions S."/>
        </authorList>
    </citation>
    <scope>NUCLEOTIDE SEQUENCE [LARGE SCALE GENOMIC DNA]</scope>
    <source>
        <strain evidence="6">RKEM611</strain>
    </source>
</reference>
<accession>A0A1Y6CHJ2</accession>
<keyword evidence="1" id="KW-0479">Metal-binding</keyword>
<keyword evidence="3" id="KW-0408">Iron</keyword>
<keyword evidence="2" id="KW-0809">Transit peptide</keyword>